<feature type="region of interest" description="Disordered" evidence="1">
    <location>
        <begin position="406"/>
        <end position="427"/>
    </location>
</feature>
<dbReference type="AlphaFoldDB" id="A0A5N6K732"/>
<feature type="compositionally biased region" description="Low complexity" evidence="1">
    <location>
        <begin position="406"/>
        <end position="416"/>
    </location>
</feature>
<evidence type="ECO:0000313" key="2">
    <source>
        <dbReference type="EMBL" id="KAB8298612.1"/>
    </source>
</evidence>
<feature type="compositionally biased region" description="Polar residues" evidence="1">
    <location>
        <begin position="60"/>
        <end position="75"/>
    </location>
</feature>
<comment type="caution">
    <text evidence="2">The sequence shown here is derived from an EMBL/GenBank/DDBJ whole genome shotgun (WGS) entry which is preliminary data.</text>
</comment>
<protein>
    <submittedName>
        <fullName evidence="2">Uncharacterized protein</fullName>
    </submittedName>
</protein>
<dbReference type="OrthoDB" id="2943660at2759"/>
<keyword evidence="3" id="KW-1185">Reference proteome</keyword>
<evidence type="ECO:0000313" key="3">
    <source>
        <dbReference type="Proteomes" id="UP000326757"/>
    </source>
</evidence>
<proteinExistence type="predicted"/>
<feature type="compositionally biased region" description="Basic and acidic residues" evidence="1">
    <location>
        <begin position="250"/>
        <end position="263"/>
    </location>
</feature>
<evidence type="ECO:0000256" key="1">
    <source>
        <dbReference type="SAM" id="MobiDB-lite"/>
    </source>
</evidence>
<gene>
    <name evidence="2" type="ORF">EYC80_000791</name>
</gene>
<feature type="region of interest" description="Disordered" evidence="1">
    <location>
        <begin position="46"/>
        <end position="75"/>
    </location>
</feature>
<dbReference type="Proteomes" id="UP000326757">
    <property type="component" value="Unassembled WGS sequence"/>
</dbReference>
<feature type="compositionally biased region" description="Polar residues" evidence="1">
    <location>
        <begin position="237"/>
        <end position="249"/>
    </location>
</feature>
<name>A0A5N6K732_MONLA</name>
<sequence>MSPPQKPPKLRHACNECHASKVRKIQHPPKVLQSIHFDVSMVGKVQGHRRRTSPPKDATITGTASGSGIQSSNIPVPTGIAPVATVQAMQDGAFPNQSKNDQSKIRLPVEDNVHISCSPVQRNSNLLPDETNAKATSNSVPETFSTNLTDIDTSYLGTPIGGHEFLWDFSPDEGPDVINSIALEKPSSADPMNDSGYGDSEYDFSIHEISTPIDSHHDGRSPKRQKSNPMPIPSVPQRYSPQKRPQSMSSEKEPQHCQTDMRWKSHSQSYTRPTILTRSHRSYSGEMHDYPESSASFEADSGFDRGFNTLSVASQTNRYQPCTNRTPQAMREDVGSFTTQSQHMSFPVSPSITPFESSWRFTSKCFIIISKLQKLLRDSSSLSLDVILATNKSAVSELSQIFESTLPPTTTRSTSPEDIFSVHSGSQPDNSYDMSSMDFTPLMIYVVALKTHT</sequence>
<dbReference type="EMBL" id="VIGI01000006">
    <property type="protein sequence ID" value="KAB8298612.1"/>
    <property type="molecule type" value="Genomic_DNA"/>
</dbReference>
<feature type="region of interest" description="Disordered" evidence="1">
    <location>
        <begin position="120"/>
        <end position="141"/>
    </location>
</feature>
<accession>A0A5N6K732</accession>
<feature type="region of interest" description="Disordered" evidence="1">
    <location>
        <begin position="182"/>
        <end position="271"/>
    </location>
</feature>
<organism evidence="2 3">
    <name type="scientific">Monilinia laxa</name>
    <name type="common">Brown rot fungus</name>
    <name type="synonym">Sclerotinia laxa</name>
    <dbReference type="NCBI Taxonomy" id="61186"/>
    <lineage>
        <taxon>Eukaryota</taxon>
        <taxon>Fungi</taxon>
        <taxon>Dikarya</taxon>
        <taxon>Ascomycota</taxon>
        <taxon>Pezizomycotina</taxon>
        <taxon>Leotiomycetes</taxon>
        <taxon>Helotiales</taxon>
        <taxon>Sclerotiniaceae</taxon>
        <taxon>Monilinia</taxon>
    </lineage>
</organism>
<reference evidence="2 3" key="1">
    <citation type="submission" date="2019-06" db="EMBL/GenBank/DDBJ databases">
        <title>Genome Sequence of the Brown Rot Fungal Pathogen Monilinia laxa.</title>
        <authorList>
            <person name="De Miccolis Angelini R.M."/>
            <person name="Landi L."/>
            <person name="Abate D."/>
            <person name="Pollastro S."/>
            <person name="Romanazzi G."/>
            <person name="Faretra F."/>
        </authorList>
    </citation>
    <scope>NUCLEOTIDE SEQUENCE [LARGE SCALE GENOMIC DNA]</scope>
    <source>
        <strain evidence="2 3">Mlax316</strain>
    </source>
</reference>